<dbReference type="SUPFAM" id="SSF52266">
    <property type="entry name" value="SGNH hydrolase"/>
    <property type="match status" value="1"/>
</dbReference>
<name>A0A3M0GDZ2_9CORY</name>
<proteinExistence type="predicted"/>
<comment type="caution">
    <text evidence="3">The sequence shown here is derived from an EMBL/GenBank/DDBJ whole genome shotgun (WGS) entry which is preliminary data.</text>
</comment>
<dbReference type="EMBL" id="REGC01000003">
    <property type="protein sequence ID" value="RMB63095.1"/>
    <property type="molecule type" value="Genomic_DNA"/>
</dbReference>
<keyword evidence="1" id="KW-0732">Signal</keyword>
<accession>A0A3M0GDZ2</accession>
<feature type="signal peptide" evidence="1">
    <location>
        <begin position="1"/>
        <end position="30"/>
    </location>
</feature>
<feature type="chain" id="PRO_5018079183" evidence="1">
    <location>
        <begin position="31"/>
        <end position="281"/>
    </location>
</feature>
<sequence length="281" mass="29971">MIGNKSIKKKIASGLLALGTALTMAQSANAAETHGKEMVTFGDSFSANGGAQGDRAAASPFLASLPLPPVCKNDNHNWAHQTARNLGYSLADYTCNGTNYTIAAYIEHAVRSGNIGPNTKEVTLMYGGLQPDTYVDTLANATLPNIPKGSNFRGFLAAQFHRIRSAAPNARITMVNYVPMTVNDTLCVIHSNLLKLPLSFPGATRAEEEFNREIGRAAGSLGVNFIDLHNQAKTHDPCQPDTSQRWAVAVRTPTAPSVMPMHPTDVGHTGMAGIITNSLKN</sequence>
<gene>
    <name evidence="3" type="ORF">D9543_03675</name>
</gene>
<evidence type="ECO:0000256" key="1">
    <source>
        <dbReference type="SAM" id="SignalP"/>
    </source>
</evidence>
<evidence type="ECO:0000313" key="4">
    <source>
        <dbReference type="Proteomes" id="UP000270649"/>
    </source>
</evidence>
<dbReference type="OrthoDB" id="5503950at2"/>
<organism evidence="3 4">
    <name type="scientific">Corynebacterium macginleyi</name>
    <dbReference type="NCBI Taxonomy" id="38290"/>
    <lineage>
        <taxon>Bacteria</taxon>
        <taxon>Bacillati</taxon>
        <taxon>Actinomycetota</taxon>
        <taxon>Actinomycetes</taxon>
        <taxon>Mycobacteriales</taxon>
        <taxon>Corynebacteriaceae</taxon>
        <taxon>Corynebacterium</taxon>
    </lineage>
</organism>
<reference evidence="3 4" key="1">
    <citation type="submission" date="2018-10" db="EMBL/GenBank/DDBJ databases">
        <title>Corynebacterium macginleyi genome sequencing and assembly of the type strain and two clinical samples.</title>
        <authorList>
            <person name="Bernier A.-M."/>
            <person name="Bernard K."/>
        </authorList>
    </citation>
    <scope>NUCLEOTIDE SEQUENCE [LARGE SCALE GENOMIC DNA]</scope>
    <source>
        <strain evidence="3 4">NML 120205</strain>
    </source>
</reference>
<dbReference type="InterPro" id="IPR013830">
    <property type="entry name" value="SGNH_hydro"/>
</dbReference>
<dbReference type="Gene3D" id="3.40.50.1110">
    <property type="entry name" value="SGNH hydrolase"/>
    <property type="match status" value="1"/>
</dbReference>
<feature type="domain" description="SGNH hydrolase-type esterase" evidence="2">
    <location>
        <begin position="41"/>
        <end position="268"/>
    </location>
</feature>
<dbReference type="Proteomes" id="UP000270649">
    <property type="component" value="Unassembled WGS sequence"/>
</dbReference>
<evidence type="ECO:0000259" key="2">
    <source>
        <dbReference type="Pfam" id="PF13472"/>
    </source>
</evidence>
<dbReference type="AlphaFoldDB" id="A0A3M0GDZ2"/>
<protein>
    <submittedName>
        <fullName evidence="3">Esterase</fullName>
    </submittedName>
</protein>
<dbReference type="InterPro" id="IPR036514">
    <property type="entry name" value="SGNH_hydro_sf"/>
</dbReference>
<evidence type="ECO:0000313" key="3">
    <source>
        <dbReference type="EMBL" id="RMB63095.1"/>
    </source>
</evidence>
<dbReference type="GeneID" id="92745489"/>
<dbReference type="RefSeq" id="WP_121910543.1">
    <property type="nucleotide sequence ID" value="NZ_CP068291.1"/>
</dbReference>
<dbReference type="Pfam" id="PF13472">
    <property type="entry name" value="Lipase_GDSL_2"/>
    <property type="match status" value="1"/>
</dbReference>